<evidence type="ECO:0000313" key="1">
    <source>
        <dbReference type="EMBL" id="GFY70561.1"/>
    </source>
</evidence>
<accession>A0A8X6YGF3</accession>
<evidence type="ECO:0000313" key="2">
    <source>
        <dbReference type="Proteomes" id="UP000886998"/>
    </source>
</evidence>
<gene>
    <name evidence="1" type="ORF">TNIN_60741</name>
</gene>
<keyword evidence="2" id="KW-1185">Reference proteome</keyword>
<sequence length="93" mass="10536">MVFQGQFFRQDYARPPAAWDFQWIAGGGLKQNSNYMGISFKDISLKTMMAGEHGTAMAKSDSYLFPCSAGMYGTCFCVKRSYKTDNKKYLTLE</sequence>
<name>A0A8X6YGF3_9ARAC</name>
<protein>
    <submittedName>
        <fullName evidence="1">Uncharacterized protein</fullName>
    </submittedName>
</protein>
<reference evidence="1" key="1">
    <citation type="submission" date="2020-08" db="EMBL/GenBank/DDBJ databases">
        <title>Multicomponent nature underlies the extraordinary mechanical properties of spider dragline silk.</title>
        <authorList>
            <person name="Kono N."/>
            <person name="Nakamura H."/>
            <person name="Mori M."/>
            <person name="Yoshida Y."/>
            <person name="Ohtoshi R."/>
            <person name="Malay A.D."/>
            <person name="Moran D.A.P."/>
            <person name="Tomita M."/>
            <person name="Numata K."/>
            <person name="Arakawa K."/>
        </authorList>
    </citation>
    <scope>NUCLEOTIDE SEQUENCE</scope>
</reference>
<comment type="caution">
    <text evidence="1">The sequence shown here is derived from an EMBL/GenBank/DDBJ whole genome shotgun (WGS) entry which is preliminary data.</text>
</comment>
<organism evidence="1 2">
    <name type="scientific">Trichonephila inaurata madagascariensis</name>
    <dbReference type="NCBI Taxonomy" id="2747483"/>
    <lineage>
        <taxon>Eukaryota</taxon>
        <taxon>Metazoa</taxon>
        <taxon>Ecdysozoa</taxon>
        <taxon>Arthropoda</taxon>
        <taxon>Chelicerata</taxon>
        <taxon>Arachnida</taxon>
        <taxon>Araneae</taxon>
        <taxon>Araneomorphae</taxon>
        <taxon>Entelegynae</taxon>
        <taxon>Araneoidea</taxon>
        <taxon>Nephilidae</taxon>
        <taxon>Trichonephila</taxon>
        <taxon>Trichonephila inaurata</taxon>
    </lineage>
</organism>
<dbReference type="EMBL" id="BMAV01018328">
    <property type="protein sequence ID" value="GFY70561.1"/>
    <property type="molecule type" value="Genomic_DNA"/>
</dbReference>
<dbReference type="AlphaFoldDB" id="A0A8X6YGF3"/>
<proteinExistence type="predicted"/>
<dbReference type="Proteomes" id="UP000886998">
    <property type="component" value="Unassembled WGS sequence"/>
</dbReference>